<dbReference type="PROSITE" id="PS00217">
    <property type="entry name" value="SUGAR_TRANSPORT_2"/>
    <property type="match status" value="1"/>
</dbReference>
<dbReference type="EMBL" id="FNLO01000002">
    <property type="protein sequence ID" value="SDV46840.1"/>
    <property type="molecule type" value="Genomic_DNA"/>
</dbReference>
<dbReference type="SUPFAM" id="SSF103473">
    <property type="entry name" value="MFS general substrate transporter"/>
    <property type="match status" value="1"/>
</dbReference>
<dbReference type="PROSITE" id="PS50850">
    <property type="entry name" value="MFS"/>
    <property type="match status" value="1"/>
</dbReference>
<gene>
    <name evidence="11" type="ORF">SAMN05216551_10230</name>
</gene>
<dbReference type="InterPro" id="IPR011701">
    <property type="entry name" value="MFS"/>
</dbReference>
<feature type="transmembrane region" description="Helical" evidence="9">
    <location>
        <begin position="340"/>
        <end position="363"/>
    </location>
</feature>
<accession>A0A1H2PK89</accession>
<dbReference type="InterPro" id="IPR020846">
    <property type="entry name" value="MFS_dom"/>
</dbReference>
<feature type="transmembrane region" description="Helical" evidence="9">
    <location>
        <begin position="95"/>
        <end position="113"/>
    </location>
</feature>
<keyword evidence="12" id="KW-1185">Reference proteome</keyword>
<feature type="transmembrane region" description="Helical" evidence="9">
    <location>
        <begin position="200"/>
        <end position="217"/>
    </location>
</feature>
<evidence type="ECO:0000256" key="9">
    <source>
        <dbReference type="SAM" id="Phobius"/>
    </source>
</evidence>
<keyword evidence="3" id="KW-0813">Transport</keyword>
<dbReference type="STRING" id="1770053.SAMN05216551_10230"/>
<evidence type="ECO:0000256" key="3">
    <source>
        <dbReference type="ARBA" id="ARBA00022448"/>
    </source>
</evidence>
<dbReference type="GO" id="GO:0015293">
    <property type="term" value="F:symporter activity"/>
    <property type="evidence" value="ECO:0007669"/>
    <property type="project" value="UniProtKB-KW"/>
</dbReference>
<feature type="transmembrane region" description="Helical" evidence="9">
    <location>
        <begin position="167"/>
        <end position="188"/>
    </location>
</feature>
<dbReference type="PANTHER" id="PTHR43528:SF3">
    <property type="entry name" value="CITRATE-PROTON SYMPORTER"/>
    <property type="match status" value="1"/>
</dbReference>
<keyword evidence="8 9" id="KW-0472">Membrane</keyword>
<name>A0A1H2PK89_9BURK</name>
<evidence type="ECO:0000256" key="7">
    <source>
        <dbReference type="ARBA" id="ARBA00022989"/>
    </source>
</evidence>
<comment type="similarity">
    <text evidence="2">Belongs to the major facilitator superfamily. Metabolite:H+ Symporter (MHS) family (TC 2.A.1.6) family.</text>
</comment>
<feature type="transmembrane region" description="Helical" evidence="9">
    <location>
        <begin position="133"/>
        <end position="155"/>
    </location>
</feature>
<feature type="transmembrane region" description="Helical" evidence="9">
    <location>
        <begin position="285"/>
        <end position="307"/>
    </location>
</feature>
<protein>
    <submittedName>
        <fullName evidence="11">Predicted arabinose efflux permease, MFS family</fullName>
    </submittedName>
</protein>
<feature type="transmembrane region" description="Helical" evidence="9">
    <location>
        <begin position="249"/>
        <end position="273"/>
    </location>
</feature>
<feature type="transmembrane region" description="Helical" evidence="9">
    <location>
        <begin position="314"/>
        <end position="334"/>
    </location>
</feature>
<feature type="transmembrane region" description="Helical" evidence="9">
    <location>
        <begin position="375"/>
        <end position="401"/>
    </location>
</feature>
<evidence type="ECO:0000256" key="2">
    <source>
        <dbReference type="ARBA" id="ARBA00008240"/>
    </source>
</evidence>
<dbReference type="RefSeq" id="WP_091904636.1">
    <property type="nucleotide sequence ID" value="NZ_FNLO01000002.1"/>
</dbReference>
<feature type="transmembrane region" description="Helical" evidence="9">
    <location>
        <begin position="60"/>
        <end position="88"/>
    </location>
</feature>
<proteinExistence type="inferred from homology"/>
<dbReference type="PROSITE" id="PS00216">
    <property type="entry name" value="SUGAR_TRANSPORT_1"/>
    <property type="match status" value="2"/>
</dbReference>
<feature type="domain" description="Major facilitator superfamily (MFS) profile" evidence="10">
    <location>
        <begin position="24"/>
        <end position="432"/>
    </location>
</feature>
<evidence type="ECO:0000256" key="8">
    <source>
        <dbReference type="ARBA" id="ARBA00023136"/>
    </source>
</evidence>
<keyword evidence="5 9" id="KW-0812">Transmembrane</keyword>
<dbReference type="Proteomes" id="UP000243719">
    <property type="component" value="Unassembled WGS sequence"/>
</dbReference>
<keyword evidence="7 9" id="KW-1133">Transmembrane helix</keyword>
<comment type="subcellular location">
    <subcellularLocation>
        <location evidence="1">Cell membrane</location>
        <topology evidence="1">Multi-pass membrane protein</topology>
    </subcellularLocation>
</comment>
<keyword evidence="4" id="KW-1003">Cell membrane</keyword>
<dbReference type="PANTHER" id="PTHR43528">
    <property type="entry name" value="ALPHA-KETOGLUTARATE PERMEASE"/>
    <property type="match status" value="1"/>
</dbReference>
<sequence>MTPTPDLAANARAGNRRPLSGAEVIVVTTLGNALEFFDFTAYNFFAILLGKLFFPSLSPLFQLVMSTGMFAVGYFFRPLGGVLIGIYADRVGRKAAMTLTVALMAISSAMIGLAPTYAQIGVLAPCMILLSRIMQGISAGGEVGASTALLVEYAGKRRRAYFGSFQFASQSLGIALGAVVSAALAYGLAPASLESWGWRLPFLIGTIIAPVGIYIRVRLMETLHHGSHEGAAEATGSVLRAMAEHAKALLTGTVLTFGGTSANFIILFSLPIIAVKSLGMAQADAVLAGVVTGLTGFVVSPLGGLVADRFGRKPVILLSRLCVIALVVPLFVWLAHVPTLATLLVVEGILAAVAAFGGATAIGSMTELFPREARATGMAIIYSVGVALAGVVAQFVATYFVGISSDIMPAAWYVVVCTGLTSLSLLWLPETGGPRPAVAFE</sequence>
<evidence type="ECO:0000256" key="1">
    <source>
        <dbReference type="ARBA" id="ARBA00004651"/>
    </source>
</evidence>
<evidence type="ECO:0000313" key="12">
    <source>
        <dbReference type="Proteomes" id="UP000243719"/>
    </source>
</evidence>
<keyword evidence="6" id="KW-0769">Symport</keyword>
<dbReference type="InterPro" id="IPR005829">
    <property type="entry name" value="Sugar_transporter_CS"/>
</dbReference>
<dbReference type="AlphaFoldDB" id="A0A1H2PK89"/>
<dbReference type="InterPro" id="IPR036259">
    <property type="entry name" value="MFS_trans_sf"/>
</dbReference>
<dbReference type="GO" id="GO:0005886">
    <property type="term" value="C:plasma membrane"/>
    <property type="evidence" value="ECO:0007669"/>
    <property type="project" value="UniProtKB-SubCell"/>
</dbReference>
<reference evidence="12" key="1">
    <citation type="submission" date="2016-09" db="EMBL/GenBank/DDBJ databases">
        <authorList>
            <person name="Varghese N."/>
            <person name="Submissions S."/>
        </authorList>
    </citation>
    <scope>NUCLEOTIDE SEQUENCE [LARGE SCALE GENOMIC DNA]</scope>
    <source>
        <strain evidence="12">JS23</strain>
    </source>
</reference>
<dbReference type="Gene3D" id="1.20.1250.20">
    <property type="entry name" value="MFS general substrate transporter like domains"/>
    <property type="match status" value="2"/>
</dbReference>
<feature type="transmembrane region" description="Helical" evidence="9">
    <location>
        <begin position="407"/>
        <end position="428"/>
    </location>
</feature>
<evidence type="ECO:0000259" key="10">
    <source>
        <dbReference type="PROSITE" id="PS50850"/>
    </source>
</evidence>
<evidence type="ECO:0000256" key="6">
    <source>
        <dbReference type="ARBA" id="ARBA00022847"/>
    </source>
</evidence>
<dbReference type="OrthoDB" id="6766492at2"/>
<evidence type="ECO:0000256" key="4">
    <source>
        <dbReference type="ARBA" id="ARBA00022475"/>
    </source>
</evidence>
<evidence type="ECO:0000313" key="11">
    <source>
        <dbReference type="EMBL" id="SDV46840.1"/>
    </source>
</evidence>
<organism evidence="11 12">
    <name type="scientific">Chitinasiproducens palmae</name>
    <dbReference type="NCBI Taxonomy" id="1770053"/>
    <lineage>
        <taxon>Bacteria</taxon>
        <taxon>Pseudomonadati</taxon>
        <taxon>Pseudomonadota</taxon>
        <taxon>Betaproteobacteria</taxon>
        <taxon>Burkholderiales</taxon>
        <taxon>Burkholderiaceae</taxon>
        <taxon>Chitinasiproducens</taxon>
    </lineage>
</organism>
<evidence type="ECO:0000256" key="5">
    <source>
        <dbReference type="ARBA" id="ARBA00022692"/>
    </source>
</evidence>
<dbReference type="InterPro" id="IPR051084">
    <property type="entry name" value="H+-coupled_symporters"/>
</dbReference>
<dbReference type="Pfam" id="PF07690">
    <property type="entry name" value="MFS_1"/>
    <property type="match status" value="1"/>
</dbReference>